<feature type="transmembrane region" description="Helical" evidence="1">
    <location>
        <begin position="300"/>
        <end position="320"/>
    </location>
</feature>
<proteinExistence type="predicted"/>
<sequence length="329" mass="33844">MPRSVAFSEIEIPGLPAVQPRRSGKFATACGAASIESKGSSLPVRFTGDLAALDAGDALAFGSCEQGAQLPLARGSNLVAASHGAVFSVDSLLLHGAAPRSAGSQRTSVAGITPAGKVALRGAGWLVLGQSYSPGWRAWCTDRSGSEHELGSPRQIDGFANGWRINGATCLSARFAFGPQRFADIGYWISGLVGLSLLVLLSLGAWRRRGGGGATPGATSVTAKTAVELRTSDGVELIVSPSPGNPKRSARGELGSRAAPWLFGSSALAVVAVGLLYVVNPSISAQGINFDYSIDHTVEHWIALAAMIVLIVGAVVDIVARRRGSSDDG</sequence>
<keyword evidence="1" id="KW-0472">Membrane</keyword>
<feature type="transmembrane region" description="Helical" evidence="1">
    <location>
        <begin position="185"/>
        <end position="206"/>
    </location>
</feature>
<evidence type="ECO:0000256" key="1">
    <source>
        <dbReference type="SAM" id="Phobius"/>
    </source>
</evidence>
<keyword evidence="1" id="KW-0812">Transmembrane</keyword>
<organism evidence="2">
    <name type="scientific">freshwater metagenome</name>
    <dbReference type="NCBI Taxonomy" id="449393"/>
    <lineage>
        <taxon>unclassified sequences</taxon>
        <taxon>metagenomes</taxon>
        <taxon>ecological metagenomes</taxon>
    </lineage>
</organism>
<protein>
    <submittedName>
        <fullName evidence="2">Unannotated protein</fullName>
    </submittedName>
</protein>
<dbReference type="AlphaFoldDB" id="A0A6J5ZDM5"/>
<evidence type="ECO:0000313" key="2">
    <source>
        <dbReference type="EMBL" id="CAB4340774.1"/>
    </source>
</evidence>
<dbReference type="EMBL" id="CAESAO010000033">
    <property type="protein sequence ID" value="CAB4340774.1"/>
    <property type="molecule type" value="Genomic_DNA"/>
</dbReference>
<accession>A0A6J5ZDM5</accession>
<feature type="transmembrane region" description="Helical" evidence="1">
    <location>
        <begin position="258"/>
        <end position="280"/>
    </location>
</feature>
<gene>
    <name evidence="2" type="ORF">UFOPK3522_00570</name>
</gene>
<keyword evidence="1" id="KW-1133">Transmembrane helix</keyword>
<name>A0A6J5ZDM5_9ZZZZ</name>
<reference evidence="2" key="1">
    <citation type="submission" date="2020-05" db="EMBL/GenBank/DDBJ databases">
        <authorList>
            <person name="Chiriac C."/>
            <person name="Salcher M."/>
            <person name="Ghai R."/>
            <person name="Kavagutti S V."/>
        </authorList>
    </citation>
    <scope>NUCLEOTIDE SEQUENCE</scope>
</reference>